<sequence length="140" mass="14929">METAPWIDGAALRAARIRAGLTQHELAHEVGVVGGERVSMWERGEARPRSPQLLHAVARALGVPVAALLVAPDGGPGLRWLRFSAGLSVEELAHAVHLSAASLKRWEAQGRRRLPSSATLDSIALALGVDTAEVKNALRR</sequence>
<organism evidence="2 3">
    <name type="scientific">Pengzhenrongella frigida</name>
    <dbReference type="NCBI Taxonomy" id="1259133"/>
    <lineage>
        <taxon>Bacteria</taxon>
        <taxon>Bacillati</taxon>
        <taxon>Actinomycetota</taxon>
        <taxon>Actinomycetes</taxon>
        <taxon>Micrococcales</taxon>
        <taxon>Pengzhenrongella</taxon>
    </lineage>
</organism>
<dbReference type="OrthoDB" id="4868097at2"/>
<dbReference type="EMBL" id="SDWW01000010">
    <property type="protein sequence ID" value="RYV51905.1"/>
    <property type="molecule type" value="Genomic_DNA"/>
</dbReference>
<dbReference type="Pfam" id="PF13560">
    <property type="entry name" value="HTH_31"/>
    <property type="match status" value="1"/>
</dbReference>
<dbReference type="InterPro" id="IPR010982">
    <property type="entry name" value="Lambda_DNA-bd_dom_sf"/>
</dbReference>
<dbReference type="SMART" id="SM00530">
    <property type="entry name" value="HTH_XRE"/>
    <property type="match status" value="2"/>
</dbReference>
<reference evidence="2 3" key="1">
    <citation type="submission" date="2019-01" db="EMBL/GenBank/DDBJ databases">
        <title>Novel species of Cellulomonas.</title>
        <authorList>
            <person name="Liu Q."/>
            <person name="Xin Y.-H."/>
        </authorList>
    </citation>
    <scope>NUCLEOTIDE SEQUENCE [LARGE SCALE GENOMIC DNA]</scope>
    <source>
        <strain evidence="2 3">HLT2-17</strain>
    </source>
</reference>
<gene>
    <name evidence="2" type="ORF">EUA98_05755</name>
</gene>
<name>A0A4Q5N1G5_9MICO</name>
<dbReference type="Proteomes" id="UP000293764">
    <property type="component" value="Unassembled WGS sequence"/>
</dbReference>
<dbReference type="SUPFAM" id="SSF47413">
    <property type="entry name" value="lambda repressor-like DNA-binding domains"/>
    <property type="match status" value="2"/>
</dbReference>
<accession>A0A4Q5N1G5</accession>
<dbReference type="AlphaFoldDB" id="A0A4Q5N1G5"/>
<dbReference type="PANTHER" id="PTHR43236:SF2">
    <property type="entry name" value="BLL0069 PROTEIN"/>
    <property type="match status" value="1"/>
</dbReference>
<feature type="domain" description="HTH cro/C1-type" evidence="1">
    <location>
        <begin position="78"/>
        <end position="134"/>
    </location>
</feature>
<dbReference type="PANTHER" id="PTHR43236">
    <property type="entry name" value="ANTITOXIN HIGA1"/>
    <property type="match status" value="1"/>
</dbReference>
<evidence type="ECO:0000313" key="3">
    <source>
        <dbReference type="Proteomes" id="UP000293764"/>
    </source>
</evidence>
<comment type="caution">
    <text evidence="2">The sequence shown here is derived from an EMBL/GenBank/DDBJ whole genome shotgun (WGS) entry which is preliminary data.</text>
</comment>
<dbReference type="GO" id="GO:0003677">
    <property type="term" value="F:DNA binding"/>
    <property type="evidence" value="ECO:0007669"/>
    <property type="project" value="InterPro"/>
</dbReference>
<protein>
    <submittedName>
        <fullName evidence="2">XRE family transcriptional regulator</fullName>
    </submittedName>
</protein>
<keyword evidence="3" id="KW-1185">Reference proteome</keyword>
<dbReference type="InterPro" id="IPR001387">
    <property type="entry name" value="Cro/C1-type_HTH"/>
</dbReference>
<proteinExistence type="predicted"/>
<dbReference type="PROSITE" id="PS50943">
    <property type="entry name" value="HTH_CROC1"/>
    <property type="match status" value="2"/>
</dbReference>
<evidence type="ECO:0000313" key="2">
    <source>
        <dbReference type="EMBL" id="RYV51905.1"/>
    </source>
</evidence>
<dbReference type="Gene3D" id="1.10.260.40">
    <property type="entry name" value="lambda repressor-like DNA-binding domains"/>
    <property type="match status" value="2"/>
</dbReference>
<dbReference type="CDD" id="cd00093">
    <property type="entry name" value="HTH_XRE"/>
    <property type="match status" value="2"/>
</dbReference>
<dbReference type="RefSeq" id="WP_130101727.1">
    <property type="nucleotide sequence ID" value="NZ_SDWW01000010.1"/>
</dbReference>
<evidence type="ECO:0000259" key="1">
    <source>
        <dbReference type="PROSITE" id="PS50943"/>
    </source>
</evidence>
<dbReference type="InterPro" id="IPR052345">
    <property type="entry name" value="Rad_response_metalloprotease"/>
</dbReference>
<dbReference type="Pfam" id="PF01381">
    <property type="entry name" value="HTH_3"/>
    <property type="match status" value="1"/>
</dbReference>
<feature type="domain" description="HTH cro/C1-type" evidence="1">
    <location>
        <begin position="12"/>
        <end position="68"/>
    </location>
</feature>